<dbReference type="AlphaFoldDB" id="A0AAD6NE34"/>
<dbReference type="GO" id="GO:0020037">
    <property type="term" value="F:heme binding"/>
    <property type="evidence" value="ECO:0007669"/>
    <property type="project" value="InterPro"/>
</dbReference>
<organism evidence="2 3">
    <name type="scientific">Penicillium canescens</name>
    <dbReference type="NCBI Taxonomy" id="5083"/>
    <lineage>
        <taxon>Eukaryota</taxon>
        <taxon>Fungi</taxon>
        <taxon>Dikarya</taxon>
        <taxon>Ascomycota</taxon>
        <taxon>Pezizomycotina</taxon>
        <taxon>Eurotiomycetes</taxon>
        <taxon>Eurotiomycetidae</taxon>
        <taxon>Eurotiales</taxon>
        <taxon>Aspergillaceae</taxon>
        <taxon>Penicillium</taxon>
    </lineage>
</organism>
<comment type="caution">
    <text evidence="2">The sequence shown here is derived from an EMBL/GenBank/DDBJ whole genome shotgun (WGS) entry which is preliminary data.</text>
</comment>
<evidence type="ECO:0000256" key="1">
    <source>
        <dbReference type="SAM" id="MobiDB-lite"/>
    </source>
</evidence>
<gene>
    <name evidence="2" type="ORF">N7460_000343</name>
</gene>
<dbReference type="Gene3D" id="1.10.630.10">
    <property type="entry name" value="Cytochrome P450"/>
    <property type="match status" value="1"/>
</dbReference>
<evidence type="ECO:0000313" key="3">
    <source>
        <dbReference type="Proteomes" id="UP001219568"/>
    </source>
</evidence>
<dbReference type="GO" id="GO:0005506">
    <property type="term" value="F:iron ion binding"/>
    <property type="evidence" value="ECO:0007669"/>
    <property type="project" value="InterPro"/>
</dbReference>
<name>A0AAD6NE34_PENCN</name>
<sequence length="61" mass="7002">MLAMTQQQSHSEHPLLPAKEPQVREELDDVTDEVIAPYAKAKNLPYLRACVDESLRRRELA</sequence>
<reference evidence="2" key="1">
    <citation type="journal article" date="2023" name="IMA Fungus">
        <title>Comparative genomic study of the Penicillium genus elucidates a diverse pangenome and 15 lateral gene transfer events.</title>
        <authorList>
            <person name="Petersen C."/>
            <person name="Sorensen T."/>
            <person name="Nielsen M.R."/>
            <person name="Sondergaard T.E."/>
            <person name="Sorensen J.L."/>
            <person name="Fitzpatrick D.A."/>
            <person name="Frisvad J.C."/>
            <person name="Nielsen K.L."/>
        </authorList>
    </citation>
    <scope>NUCLEOTIDE SEQUENCE</scope>
    <source>
        <strain evidence="2">IBT 15450</strain>
    </source>
</reference>
<accession>A0AAD6NE34</accession>
<feature type="region of interest" description="Disordered" evidence="1">
    <location>
        <begin position="1"/>
        <end position="28"/>
    </location>
</feature>
<dbReference type="InterPro" id="IPR036396">
    <property type="entry name" value="Cyt_P450_sf"/>
</dbReference>
<dbReference type="GO" id="GO:0016705">
    <property type="term" value="F:oxidoreductase activity, acting on paired donors, with incorporation or reduction of molecular oxygen"/>
    <property type="evidence" value="ECO:0007669"/>
    <property type="project" value="InterPro"/>
</dbReference>
<evidence type="ECO:0000313" key="2">
    <source>
        <dbReference type="EMBL" id="KAJ6057069.1"/>
    </source>
</evidence>
<dbReference type="Proteomes" id="UP001219568">
    <property type="component" value="Unassembled WGS sequence"/>
</dbReference>
<dbReference type="EMBL" id="JAQJZL010000001">
    <property type="protein sequence ID" value="KAJ6057069.1"/>
    <property type="molecule type" value="Genomic_DNA"/>
</dbReference>
<dbReference type="GO" id="GO:0004497">
    <property type="term" value="F:monooxygenase activity"/>
    <property type="evidence" value="ECO:0007669"/>
    <property type="project" value="InterPro"/>
</dbReference>
<dbReference type="SUPFAM" id="SSF48264">
    <property type="entry name" value="Cytochrome P450"/>
    <property type="match status" value="1"/>
</dbReference>
<reference evidence="2" key="2">
    <citation type="submission" date="2023-01" db="EMBL/GenBank/DDBJ databases">
        <authorList>
            <person name="Petersen C."/>
        </authorList>
    </citation>
    <scope>NUCLEOTIDE SEQUENCE</scope>
    <source>
        <strain evidence="2">IBT 15450</strain>
    </source>
</reference>
<keyword evidence="3" id="KW-1185">Reference proteome</keyword>
<proteinExistence type="predicted"/>
<protein>
    <submittedName>
        <fullName evidence="2">Uncharacterized protein</fullName>
    </submittedName>
</protein>